<feature type="transmembrane region" description="Helical" evidence="7">
    <location>
        <begin position="278"/>
        <end position="297"/>
    </location>
</feature>
<feature type="transmembrane region" description="Helical" evidence="7">
    <location>
        <begin position="118"/>
        <end position="138"/>
    </location>
</feature>
<dbReference type="GO" id="GO:0022857">
    <property type="term" value="F:transmembrane transporter activity"/>
    <property type="evidence" value="ECO:0007669"/>
    <property type="project" value="InterPro"/>
</dbReference>
<feature type="transmembrane region" description="Helical" evidence="7">
    <location>
        <begin position="177"/>
        <end position="203"/>
    </location>
</feature>
<dbReference type="InterPro" id="IPR020846">
    <property type="entry name" value="MFS_dom"/>
</dbReference>
<evidence type="ECO:0000256" key="4">
    <source>
        <dbReference type="ARBA" id="ARBA00022989"/>
    </source>
</evidence>
<feature type="transmembrane region" description="Helical" evidence="7">
    <location>
        <begin position="444"/>
        <end position="468"/>
    </location>
</feature>
<feature type="transmembrane region" description="Helical" evidence="7">
    <location>
        <begin position="51"/>
        <end position="76"/>
    </location>
</feature>
<dbReference type="Pfam" id="PF07690">
    <property type="entry name" value="MFS_1"/>
    <property type="match status" value="1"/>
</dbReference>
<dbReference type="CDD" id="cd17502">
    <property type="entry name" value="MFS_Azr1_MDR_like"/>
    <property type="match status" value="1"/>
</dbReference>
<dbReference type="Proteomes" id="UP001239445">
    <property type="component" value="Unassembled WGS sequence"/>
</dbReference>
<keyword evidence="3 7" id="KW-0812">Transmembrane</keyword>
<feature type="transmembrane region" description="Helical" evidence="7">
    <location>
        <begin position="317"/>
        <end position="338"/>
    </location>
</feature>
<evidence type="ECO:0000256" key="1">
    <source>
        <dbReference type="ARBA" id="ARBA00004141"/>
    </source>
</evidence>
<feature type="transmembrane region" description="Helical" evidence="7">
    <location>
        <begin position="209"/>
        <end position="228"/>
    </location>
</feature>
<dbReference type="AlphaFoldDB" id="A0AAJ0F1V5"/>
<gene>
    <name evidence="9" type="ORF">QBC47DRAFT_393992</name>
</gene>
<evidence type="ECO:0000313" key="10">
    <source>
        <dbReference type="Proteomes" id="UP001239445"/>
    </source>
</evidence>
<keyword evidence="5 7" id="KW-0472">Membrane</keyword>
<feature type="transmembrane region" description="Helical" evidence="7">
    <location>
        <begin position="518"/>
        <end position="537"/>
    </location>
</feature>
<feature type="transmembrane region" description="Helical" evidence="7">
    <location>
        <begin position="358"/>
        <end position="376"/>
    </location>
</feature>
<comment type="subcellular location">
    <subcellularLocation>
        <location evidence="1">Membrane</location>
        <topology evidence="1">Multi-pass membrane protein</topology>
    </subcellularLocation>
</comment>
<dbReference type="Gene3D" id="1.20.1250.20">
    <property type="entry name" value="MFS general substrate transporter like domains"/>
    <property type="match status" value="1"/>
</dbReference>
<evidence type="ECO:0000256" key="6">
    <source>
        <dbReference type="SAM" id="MobiDB-lite"/>
    </source>
</evidence>
<dbReference type="InterPro" id="IPR036259">
    <property type="entry name" value="MFS_trans_sf"/>
</dbReference>
<dbReference type="InterPro" id="IPR011701">
    <property type="entry name" value="MFS"/>
</dbReference>
<keyword evidence="10" id="KW-1185">Reference proteome</keyword>
<feature type="transmembrane region" description="Helical" evidence="7">
    <location>
        <begin position="249"/>
        <end position="266"/>
    </location>
</feature>
<feature type="domain" description="Major facilitator superfamily (MFS) profile" evidence="8">
    <location>
        <begin position="54"/>
        <end position="542"/>
    </location>
</feature>
<dbReference type="GO" id="GO:0005886">
    <property type="term" value="C:plasma membrane"/>
    <property type="evidence" value="ECO:0007669"/>
    <property type="project" value="TreeGrafter"/>
</dbReference>
<dbReference type="PRINTS" id="PR01036">
    <property type="entry name" value="TCRTETB"/>
</dbReference>
<feature type="compositionally biased region" description="Basic and acidic residues" evidence="6">
    <location>
        <begin position="26"/>
        <end position="36"/>
    </location>
</feature>
<dbReference type="SUPFAM" id="SSF103473">
    <property type="entry name" value="MFS general substrate transporter"/>
    <property type="match status" value="1"/>
</dbReference>
<comment type="similarity">
    <text evidence="2">Belongs to the major facilitator superfamily. TCR/Tet family.</text>
</comment>
<reference evidence="9" key="1">
    <citation type="submission" date="2023-06" db="EMBL/GenBank/DDBJ databases">
        <title>Genome-scale phylogeny and comparative genomics of the fungal order Sordariales.</title>
        <authorList>
            <consortium name="Lawrence Berkeley National Laboratory"/>
            <person name="Hensen N."/>
            <person name="Bonometti L."/>
            <person name="Westerberg I."/>
            <person name="Brannstrom I.O."/>
            <person name="Guillou S."/>
            <person name="Cros-Aarteil S."/>
            <person name="Calhoun S."/>
            <person name="Haridas S."/>
            <person name="Kuo A."/>
            <person name="Mondo S."/>
            <person name="Pangilinan J."/>
            <person name="Riley R."/>
            <person name="Labutti K."/>
            <person name="Andreopoulos B."/>
            <person name="Lipzen A."/>
            <person name="Chen C."/>
            <person name="Yanf M."/>
            <person name="Daum C."/>
            <person name="Ng V."/>
            <person name="Clum A."/>
            <person name="Steindorff A."/>
            <person name="Ohm R."/>
            <person name="Martin F."/>
            <person name="Silar P."/>
            <person name="Natvig D."/>
            <person name="Lalanne C."/>
            <person name="Gautier V."/>
            <person name="Ament-Velasquez S.L."/>
            <person name="Kruys A."/>
            <person name="Hutchinson M.I."/>
            <person name="Powell A.J."/>
            <person name="Barry K."/>
            <person name="Miller A.N."/>
            <person name="Grigoriev I.V."/>
            <person name="Debuchy R."/>
            <person name="Gladieux P."/>
            <person name="Thoren M.H."/>
            <person name="Johannesson H."/>
        </authorList>
    </citation>
    <scope>NUCLEOTIDE SEQUENCE</scope>
    <source>
        <strain evidence="9">PSN4</strain>
    </source>
</reference>
<proteinExistence type="inferred from homology"/>
<organism evidence="9 10">
    <name type="scientific">Echria macrotheca</name>
    <dbReference type="NCBI Taxonomy" id="438768"/>
    <lineage>
        <taxon>Eukaryota</taxon>
        <taxon>Fungi</taxon>
        <taxon>Dikarya</taxon>
        <taxon>Ascomycota</taxon>
        <taxon>Pezizomycotina</taxon>
        <taxon>Sordariomycetes</taxon>
        <taxon>Sordariomycetidae</taxon>
        <taxon>Sordariales</taxon>
        <taxon>Schizotheciaceae</taxon>
        <taxon>Echria</taxon>
    </lineage>
</organism>
<feature type="region of interest" description="Disordered" evidence="6">
    <location>
        <begin position="1"/>
        <end position="36"/>
    </location>
</feature>
<evidence type="ECO:0000256" key="5">
    <source>
        <dbReference type="ARBA" id="ARBA00023136"/>
    </source>
</evidence>
<evidence type="ECO:0000256" key="3">
    <source>
        <dbReference type="ARBA" id="ARBA00022692"/>
    </source>
</evidence>
<keyword evidence="4 7" id="KW-1133">Transmembrane helix</keyword>
<comment type="caution">
    <text evidence="9">The sequence shown here is derived from an EMBL/GenBank/DDBJ whole genome shotgun (WGS) entry which is preliminary data.</text>
</comment>
<evidence type="ECO:0000259" key="8">
    <source>
        <dbReference type="PROSITE" id="PS50850"/>
    </source>
</evidence>
<feature type="region of interest" description="Disordered" evidence="6">
    <location>
        <begin position="544"/>
        <end position="580"/>
    </location>
</feature>
<dbReference type="PANTHER" id="PTHR23501">
    <property type="entry name" value="MAJOR FACILITATOR SUPERFAMILY"/>
    <property type="match status" value="1"/>
</dbReference>
<dbReference type="Gene3D" id="1.20.1720.10">
    <property type="entry name" value="Multidrug resistance protein D"/>
    <property type="match status" value="1"/>
</dbReference>
<dbReference type="PANTHER" id="PTHR23501:SF193">
    <property type="entry name" value="MULTIDRUG TRANSPORTER, PUTATIVE (AFU_ORTHOLOGUE AFUA_8G00940)-RELATED"/>
    <property type="match status" value="1"/>
</dbReference>
<dbReference type="PROSITE" id="PS50850">
    <property type="entry name" value="MFS"/>
    <property type="match status" value="1"/>
</dbReference>
<feature type="transmembrane region" description="Helical" evidence="7">
    <location>
        <begin position="383"/>
        <end position="401"/>
    </location>
</feature>
<name>A0AAJ0F1V5_9PEZI</name>
<sequence>MVTAKAKMPEESPEALSSGEGTVENPDARSDKDATAKDTAEEFEYISGMRLFLVMGSITLVGFLMLLDMSIISTAIPRITTEFKSIQDVGWYGSAYNLSSAALQPLTGKIYTYFKAKWSFISFLAIFALGSLVCGVAQSSAVLVVGRAIAGLGTSGLQNGAMTIISNCIPFEKRPAYLGILMGCSQLGIVTGPLIGGAITQYSTWRWCFYLNLPAAAVVSGILVICHIPERPVKTDRSVFSIVLSEMDLSGFAIFAPSAVMFLMGLEFGGREHPWNSATVIGLLVGSAVGFVLFFVWEHRQGDKAMFPLAMIKKREVWTSMMAGMLLMGGIVFPAAFYLPIYFQTVKGASPFMSGVDVLPNILGTTVFAVLSGVLVRKTRYYVPWVLFSAVLSSIASGLLTTLQPDTSTGKWIGYQILLSARGACIQMPLVAVQLVLPQEQLSIAMALLVFSNTFGGAVFLTIVQTIFANHLASELAQKFSPTQVAGILSAGARGIPDVVSGDALQFVLQAYSDSVDLVFYVPLASAICLFVVAWGMGWHDITKKGGPPGSVGQPKDEEKASPSAEVPKQGEQNPGKGPL</sequence>
<evidence type="ECO:0000256" key="2">
    <source>
        <dbReference type="ARBA" id="ARBA00007520"/>
    </source>
</evidence>
<dbReference type="EMBL" id="MU839847">
    <property type="protein sequence ID" value="KAK1750387.1"/>
    <property type="molecule type" value="Genomic_DNA"/>
</dbReference>
<protein>
    <submittedName>
        <fullName evidence="9">Major facilitator superfamily domain-containing protein</fullName>
    </submittedName>
</protein>
<evidence type="ECO:0000313" key="9">
    <source>
        <dbReference type="EMBL" id="KAK1750387.1"/>
    </source>
</evidence>
<evidence type="ECO:0000256" key="7">
    <source>
        <dbReference type="SAM" id="Phobius"/>
    </source>
</evidence>
<accession>A0AAJ0F1V5</accession>